<dbReference type="Pfam" id="PF13490">
    <property type="entry name" value="zf-HC2"/>
    <property type="match status" value="1"/>
</dbReference>
<organism evidence="2 3">
    <name type="scientific">Corynebacterium frankenforstense DSM 45800</name>
    <dbReference type="NCBI Taxonomy" id="1437875"/>
    <lineage>
        <taxon>Bacteria</taxon>
        <taxon>Bacillati</taxon>
        <taxon>Actinomycetota</taxon>
        <taxon>Actinomycetes</taxon>
        <taxon>Mycobacteriales</taxon>
        <taxon>Corynebacteriaceae</taxon>
        <taxon>Corynebacterium</taxon>
    </lineage>
</organism>
<reference evidence="2 3" key="1">
    <citation type="submission" date="2014-08" db="EMBL/GenBank/DDBJ databases">
        <title>Complete genome sequence of Corynebacterium frankenforstense ST18(T) (=DSM 45800(T)), isolated from raw cow milk.</title>
        <authorList>
            <person name="Ruckert C."/>
            <person name="Albersmeier A."/>
            <person name="Winkler A."/>
            <person name="Lipski A."/>
            <person name="Kalinowski J."/>
        </authorList>
    </citation>
    <scope>NUCLEOTIDE SEQUENCE [LARGE SCALE GENOMIC DNA]</scope>
    <source>
        <strain evidence="2 3">ST18</strain>
    </source>
</reference>
<dbReference type="STRING" id="1437875.CFRA_03070"/>
<protein>
    <recommendedName>
        <fullName evidence="1">Putative zinc-finger domain-containing protein</fullName>
    </recommendedName>
</protein>
<sequence>MTSGHDVHGEGCTCDCDSVERKLAALLDDELTAAECAQLRAEITACPECAAGLELEEALRKLLRTCCGADHAPSRLRERVTYQLRVTTVRRFN</sequence>
<dbReference type="KEGG" id="cfk:CFRA_03070"/>
<dbReference type="AlphaFoldDB" id="A0A1L7CRG0"/>
<dbReference type="InterPro" id="IPR024020">
    <property type="entry name" value="Anit_sigma_mycothiol_RsrA"/>
</dbReference>
<dbReference type="RefSeq" id="WP_075663403.1">
    <property type="nucleotide sequence ID" value="NZ_CP009247.1"/>
</dbReference>
<name>A0A1L7CRG0_9CORY</name>
<keyword evidence="3" id="KW-1185">Reference proteome</keyword>
<dbReference type="NCBIfam" id="TIGR03988">
    <property type="entry name" value="antisig_RsrA"/>
    <property type="match status" value="1"/>
</dbReference>
<evidence type="ECO:0000259" key="1">
    <source>
        <dbReference type="Pfam" id="PF13490"/>
    </source>
</evidence>
<accession>A0A1L7CRG0</accession>
<feature type="domain" description="Putative zinc-finger" evidence="1">
    <location>
        <begin position="16"/>
        <end position="50"/>
    </location>
</feature>
<dbReference type="InterPro" id="IPR027383">
    <property type="entry name" value="Znf_put"/>
</dbReference>
<dbReference type="EMBL" id="CP009247">
    <property type="protein sequence ID" value="APT88426.1"/>
    <property type="molecule type" value="Genomic_DNA"/>
</dbReference>
<gene>
    <name evidence="2" type="ORF">CFRA_03070</name>
</gene>
<dbReference type="Proteomes" id="UP000185434">
    <property type="component" value="Chromosome"/>
</dbReference>
<dbReference type="OrthoDB" id="4410600at2"/>
<evidence type="ECO:0000313" key="3">
    <source>
        <dbReference type="Proteomes" id="UP000185434"/>
    </source>
</evidence>
<proteinExistence type="predicted"/>
<evidence type="ECO:0000313" key="2">
    <source>
        <dbReference type="EMBL" id="APT88426.1"/>
    </source>
</evidence>